<evidence type="ECO:0000256" key="3">
    <source>
        <dbReference type="ARBA" id="ARBA00049357"/>
    </source>
</evidence>
<dbReference type="SUPFAM" id="SSF53323">
    <property type="entry name" value="Pyruvate-ferredoxin oxidoreductase, PFOR, domain III"/>
    <property type="match status" value="1"/>
</dbReference>
<gene>
    <name evidence="5" type="ORF">ENS19_02775</name>
</gene>
<keyword evidence="5" id="KW-0670">Pyruvate</keyword>
<dbReference type="InterPro" id="IPR002869">
    <property type="entry name" value="Pyrv_flavodox_OxRed_cen"/>
</dbReference>
<dbReference type="InterPro" id="IPR051626">
    <property type="entry name" value="Oxidoreductase_gamma_subunit"/>
</dbReference>
<reference evidence="5" key="1">
    <citation type="journal article" date="2020" name="mSystems">
        <title>Genome- and Community-Level Interaction Insights into Carbon Utilization and Element Cycling Functions of Hydrothermarchaeota in Hydrothermal Sediment.</title>
        <authorList>
            <person name="Zhou Z."/>
            <person name="Liu Y."/>
            <person name="Xu W."/>
            <person name="Pan J."/>
            <person name="Luo Z.H."/>
            <person name="Li M."/>
        </authorList>
    </citation>
    <scope>NUCLEOTIDE SEQUENCE [LARGE SCALE GENOMIC DNA]</scope>
    <source>
        <strain evidence="5">SpSt-468</strain>
    </source>
</reference>
<dbReference type="PANTHER" id="PTHR43366:SF1">
    <property type="entry name" value="PYRUVATE SYNTHASE SUBUNIT PORC"/>
    <property type="match status" value="1"/>
</dbReference>
<dbReference type="NCBIfam" id="TIGR02175">
    <property type="entry name" value="PorC_KorC"/>
    <property type="match status" value="1"/>
</dbReference>
<evidence type="ECO:0000313" key="5">
    <source>
        <dbReference type="EMBL" id="HFK20182.1"/>
    </source>
</evidence>
<keyword evidence="2" id="KW-0560">Oxidoreductase</keyword>
<dbReference type="GO" id="GO:0019164">
    <property type="term" value="F:pyruvate synthase activity"/>
    <property type="evidence" value="ECO:0007669"/>
    <property type="project" value="UniProtKB-EC"/>
</dbReference>
<evidence type="ECO:0000256" key="1">
    <source>
        <dbReference type="ARBA" id="ARBA00012822"/>
    </source>
</evidence>
<name>A0A7C3F5C8_9CREN</name>
<dbReference type="EMBL" id="DSTX01000002">
    <property type="protein sequence ID" value="HFK20182.1"/>
    <property type="molecule type" value="Genomic_DNA"/>
</dbReference>
<dbReference type="Pfam" id="PF01558">
    <property type="entry name" value="POR"/>
    <property type="match status" value="1"/>
</dbReference>
<sequence length="188" mass="20282">MLEIRWHGRGGQGAVTAAEILATAVINEGKYAQAFAAFGPERRGAPVLAFTRIDDSTILIRSQIYEPDIIVVLDHNLCTMEGVEEGLKANGTVVLNTGLKPQEYKETFANASAIASVDATEVAIKELGTPITNTAILGALIKATGIIKIETLSSIFHERFKGNAEKNMNAVRRAYEEAEVWVRGGGIR</sequence>
<accession>A0A7C3F5C8</accession>
<dbReference type="Gene3D" id="3.40.920.10">
    <property type="entry name" value="Pyruvate-ferredoxin oxidoreductase, PFOR, domain III"/>
    <property type="match status" value="1"/>
</dbReference>
<feature type="domain" description="Pyruvate/ketoisovalerate oxidoreductase catalytic" evidence="4">
    <location>
        <begin position="10"/>
        <end position="176"/>
    </location>
</feature>
<evidence type="ECO:0000259" key="4">
    <source>
        <dbReference type="Pfam" id="PF01558"/>
    </source>
</evidence>
<protein>
    <recommendedName>
        <fullName evidence="1">pyruvate synthase</fullName>
        <ecNumber evidence="1">1.2.7.1</ecNumber>
    </recommendedName>
</protein>
<proteinExistence type="predicted"/>
<dbReference type="PANTHER" id="PTHR43366">
    <property type="entry name" value="PYRUVATE SYNTHASE SUBUNIT PORC"/>
    <property type="match status" value="1"/>
</dbReference>
<dbReference type="AlphaFoldDB" id="A0A7C3F5C8"/>
<dbReference type="EC" id="1.2.7.1" evidence="1"/>
<organism evidence="5">
    <name type="scientific">Candidatus Methanomethylicus mesodigestus</name>
    <dbReference type="NCBI Taxonomy" id="1867258"/>
    <lineage>
        <taxon>Archaea</taxon>
        <taxon>Thermoproteota</taxon>
        <taxon>Methanosuratincolia</taxon>
        <taxon>Candidatus Methanomethylicales</taxon>
        <taxon>Candidatus Methanomethylicaceae</taxon>
        <taxon>Candidatus Methanomethylicus</taxon>
    </lineage>
</organism>
<comment type="caution">
    <text evidence="5">The sequence shown here is derived from an EMBL/GenBank/DDBJ whole genome shotgun (WGS) entry which is preliminary data.</text>
</comment>
<dbReference type="InterPro" id="IPR019752">
    <property type="entry name" value="Pyrv/ketoisovalerate_OxRed_cat"/>
</dbReference>
<dbReference type="InterPro" id="IPR011894">
    <property type="entry name" value="PorC_KorC"/>
</dbReference>
<evidence type="ECO:0000256" key="2">
    <source>
        <dbReference type="ARBA" id="ARBA00023002"/>
    </source>
</evidence>
<comment type="catalytic activity">
    <reaction evidence="3">
        <text>2 oxidized [2Fe-2S]-[ferredoxin] + pyruvate + CoA = 2 reduced [2Fe-2S]-[ferredoxin] + acetyl-CoA + CO2 + H(+)</text>
        <dbReference type="Rhea" id="RHEA:12765"/>
        <dbReference type="Rhea" id="RHEA-COMP:10000"/>
        <dbReference type="Rhea" id="RHEA-COMP:10001"/>
        <dbReference type="ChEBI" id="CHEBI:15361"/>
        <dbReference type="ChEBI" id="CHEBI:15378"/>
        <dbReference type="ChEBI" id="CHEBI:16526"/>
        <dbReference type="ChEBI" id="CHEBI:33737"/>
        <dbReference type="ChEBI" id="CHEBI:33738"/>
        <dbReference type="ChEBI" id="CHEBI:57287"/>
        <dbReference type="ChEBI" id="CHEBI:57288"/>
        <dbReference type="EC" id="1.2.7.1"/>
    </reaction>
</comment>